<dbReference type="Proteomes" id="UP000077280">
    <property type="component" value="Unassembled WGS sequence"/>
</dbReference>
<dbReference type="PANTHER" id="PTHR43479:SF11">
    <property type="entry name" value="ACREF_ENVCD OPERON REPRESSOR-RELATED"/>
    <property type="match status" value="1"/>
</dbReference>
<feature type="domain" description="HTH tetR-type" evidence="3">
    <location>
        <begin position="2"/>
        <end position="62"/>
    </location>
</feature>
<dbReference type="InterPro" id="IPR001647">
    <property type="entry name" value="HTH_TetR"/>
</dbReference>
<evidence type="ECO:0000313" key="6">
    <source>
        <dbReference type="Proteomes" id="UP000077280"/>
    </source>
</evidence>
<dbReference type="EMBL" id="LXND01000094">
    <property type="protein sequence ID" value="OAD63044.1"/>
    <property type="molecule type" value="Genomic_DNA"/>
</dbReference>
<dbReference type="AlphaFoldDB" id="A0A176TG92"/>
<proteinExistence type="predicted"/>
<organism evidence="4 7">
    <name type="scientific">Pediococcus parvulus</name>
    <dbReference type="NCBI Taxonomy" id="54062"/>
    <lineage>
        <taxon>Bacteria</taxon>
        <taxon>Bacillati</taxon>
        <taxon>Bacillota</taxon>
        <taxon>Bacilli</taxon>
        <taxon>Lactobacillales</taxon>
        <taxon>Lactobacillaceae</taxon>
        <taxon>Pediococcus</taxon>
    </lineage>
</organism>
<dbReference type="SUPFAM" id="SSF46689">
    <property type="entry name" value="Homeodomain-like"/>
    <property type="match status" value="1"/>
</dbReference>
<keyword evidence="1 2" id="KW-0238">DNA-binding</keyword>
<dbReference type="GeneID" id="93381968"/>
<dbReference type="PROSITE" id="PS50977">
    <property type="entry name" value="HTH_TETR_2"/>
    <property type="match status" value="1"/>
</dbReference>
<dbReference type="Pfam" id="PF00440">
    <property type="entry name" value="TetR_N"/>
    <property type="match status" value="1"/>
</dbReference>
<feature type="DNA-binding region" description="H-T-H motif" evidence="2">
    <location>
        <begin position="25"/>
        <end position="44"/>
    </location>
</feature>
<name>A0A176TG92_9LACO</name>
<evidence type="ECO:0000313" key="5">
    <source>
        <dbReference type="EMBL" id="OAD63044.1"/>
    </source>
</evidence>
<evidence type="ECO:0000313" key="7">
    <source>
        <dbReference type="Proteomes" id="UP001275867"/>
    </source>
</evidence>
<keyword evidence="6" id="KW-1185">Reference proteome</keyword>
<accession>A0A176TG92</accession>
<dbReference type="InterPro" id="IPR050624">
    <property type="entry name" value="HTH-type_Tx_Regulator"/>
</dbReference>
<dbReference type="Proteomes" id="UP001275867">
    <property type="component" value="Unassembled WGS sequence"/>
</dbReference>
<evidence type="ECO:0000313" key="4">
    <source>
        <dbReference type="EMBL" id="MDV7693947.1"/>
    </source>
</evidence>
<dbReference type="RefSeq" id="WP_057784461.1">
    <property type="nucleotide sequence ID" value="NZ_BJWE01000030.1"/>
</dbReference>
<reference evidence="5 6" key="1">
    <citation type="submission" date="2016-05" db="EMBL/GenBank/DDBJ databases">
        <title>Draft genome sequence of Pediococcus parvulus 2.6, a probiotic beta-glucan producer strain.</title>
        <authorList>
            <person name="Mohedano M.L."/>
            <person name="Perez-Ramos A."/>
            <person name="Duenas M.T."/>
            <person name="Lamontanara A."/>
            <person name="Orru L."/>
            <person name="Spano G."/>
            <person name="Capozzi V."/>
            <person name="Lopez P."/>
        </authorList>
    </citation>
    <scope>NUCLEOTIDE SEQUENCE [LARGE SCALE GENOMIC DNA]</scope>
    <source>
        <strain evidence="5 6">2.6</strain>
    </source>
</reference>
<protein>
    <submittedName>
        <fullName evidence="4">TetR family transcriptional regulator</fullName>
    </submittedName>
</protein>
<dbReference type="GO" id="GO:0003677">
    <property type="term" value="F:DNA binding"/>
    <property type="evidence" value="ECO:0007669"/>
    <property type="project" value="UniProtKB-UniRule"/>
</dbReference>
<evidence type="ECO:0000256" key="2">
    <source>
        <dbReference type="PROSITE-ProRule" id="PRU00335"/>
    </source>
</evidence>
<dbReference type="InterPro" id="IPR009057">
    <property type="entry name" value="Homeodomain-like_sf"/>
</dbReference>
<evidence type="ECO:0000256" key="1">
    <source>
        <dbReference type="ARBA" id="ARBA00023125"/>
    </source>
</evidence>
<dbReference type="PRINTS" id="PR00455">
    <property type="entry name" value="HTHTETR"/>
</dbReference>
<dbReference type="Gene3D" id="1.10.357.10">
    <property type="entry name" value="Tetracycline Repressor, domain 2"/>
    <property type="match status" value="1"/>
</dbReference>
<evidence type="ECO:0000259" key="3">
    <source>
        <dbReference type="PROSITE" id="PS50977"/>
    </source>
</evidence>
<comment type="caution">
    <text evidence="4">The sequence shown here is derived from an EMBL/GenBank/DDBJ whole genome shotgun (WGS) entry which is preliminary data.</text>
</comment>
<sequence>MQEKQQRLFDAAQEIFQELGFKKTNIVKITQRAGVAVGTFYRFYNSKEEIFLEVYQTENERIKQAVLADNDLTEDPHVLLPKIMKELMQKATNSLILQARYVNPKLKQLVADDPATQEDYLYSTLSQLIERWQKRDVMKTDMTIDRVRQLFEAVMVIDNHQDELPVGDFEQLMNDLIEGILQRILKEP</sequence>
<dbReference type="EMBL" id="WERX01000008">
    <property type="protein sequence ID" value="MDV7693947.1"/>
    <property type="molecule type" value="Genomic_DNA"/>
</dbReference>
<gene>
    <name evidence="5" type="ORF">A7K95_02085</name>
    <name evidence="4" type="ORF">GA842_03430</name>
</gene>
<dbReference type="OrthoDB" id="9812993at2"/>
<dbReference type="PANTHER" id="PTHR43479">
    <property type="entry name" value="ACREF/ENVCD OPERON REPRESSOR-RELATED"/>
    <property type="match status" value="1"/>
</dbReference>
<reference evidence="4" key="2">
    <citation type="submission" date="2019-10" db="EMBL/GenBank/DDBJ databases">
        <title>Malate fermentation in French cider.</title>
        <authorList>
            <person name="Cousin F.J."/>
            <person name="Medina Fernandez S."/>
            <person name="Misery B."/>
            <person name="Laplace J.-M."/>
            <person name="Cretenet M."/>
        </authorList>
    </citation>
    <scope>NUCLEOTIDE SEQUENCE</scope>
    <source>
        <strain evidence="4">UCMA15901</strain>
    </source>
</reference>